<accession>A0AAV9GAU5</accession>
<feature type="non-terminal residue" evidence="2">
    <location>
        <position position="1"/>
    </location>
</feature>
<keyword evidence="3" id="KW-1185">Reference proteome</keyword>
<dbReference type="EMBL" id="MU865967">
    <property type="protein sequence ID" value="KAK4445292.1"/>
    <property type="molecule type" value="Genomic_DNA"/>
</dbReference>
<evidence type="ECO:0000313" key="3">
    <source>
        <dbReference type="Proteomes" id="UP001321760"/>
    </source>
</evidence>
<keyword evidence="1" id="KW-0812">Transmembrane</keyword>
<reference evidence="2" key="2">
    <citation type="submission" date="2023-05" db="EMBL/GenBank/DDBJ databases">
        <authorList>
            <consortium name="Lawrence Berkeley National Laboratory"/>
            <person name="Steindorff A."/>
            <person name="Hensen N."/>
            <person name="Bonometti L."/>
            <person name="Westerberg I."/>
            <person name="Brannstrom I.O."/>
            <person name="Guillou S."/>
            <person name="Cros-Aarteil S."/>
            <person name="Calhoun S."/>
            <person name="Haridas S."/>
            <person name="Kuo A."/>
            <person name="Mondo S."/>
            <person name="Pangilinan J."/>
            <person name="Riley R."/>
            <person name="Labutti K."/>
            <person name="Andreopoulos B."/>
            <person name="Lipzen A."/>
            <person name="Chen C."/>
            <person name="Yanf M."/>
            <person name="Daum C."/>
            <person name="Ng V."/>
            <person name="Clum A."/>
            <person name="Ohm R."/>
            <person name="Martin F."/>
            <person name="Silar P."/>
            <person name="Natvig D."/>
            <person name="Lalanne C."/>
            <person name="Gautier V."/>
            <person name="Ament-Velasquez S.L."/>
            <person name="Kruys A."/>
            <person name="Hutchinson M.I."/>
            <person name="Powell A.J."/>
            <person name="Barry K."/>
            <person name="Miller A.N."/>
            <person name="Grigoriev I.V."/>
            <person name="Debuchy R."/>
            <person name="Gladieux P."/>
            <person name="Thoren M.H."/>
            <person name="Johannesson H."/>
        </authorList>
    </citation>
    <scope>NUCLEOTIDE SEQUENCE</scope>
    <source>
        <strain evidence="2">PSN243</strain>
    </source>
</reference>
<evidence type="ECO:0000313" key="2">
    <source>
        <dbReference type="EMBL" id="KAK4445292.1"/>
    </source>
</evidence>
<comment type="caution">
    <text evidence="2">The sequence shown here is derived from an EMBL/GenBank/DDBJ whole genome shotgun (WGS) entry which is preliminary data.</text>
</comment>
<keyword evidence="1" id="KW-1133">Transmembrane helix</keyword>
<name>A0AAV9GAU5_9PEZI</name>
<feature type="transmembrane region" description="Helical" evidence="1">
    <location>
        <begin position="20"/>
        <end position="40"/>
    </location>
</feature>
<dbReference type="AlphaFoldDB" id="A0AAV9GAU5"/>
<dbReference type="Proteomes" id="UP001321760">
    <property type="component" value="Unassembled WGS sequence"/>
</dbReference>
<proteinExistence type="predicted"/>
<protein>
    <submittedName>
        <fullName evidence="2">Uncharacterized protein</fullName>
    </submittedName>
</protein>
<sequence>IVIFPFWLFIGYLNVKLLRFYVNGLSFTIMANYIVVFKNLKFFNYLKSLKLYLKDNGFLRYFMLYYSKIIKPLQKHP</sequence>
<gene>
    <name evidence="2" type="ORF">QBC34DRAFT_307189</name>
</gene>
<keyword evidence="1" id="KW-0472">Membrane</keyword>
<reference evidence="2" key="1">
    <citation type="journal article" date="2023" name="Mol. Phylogenet. Evol.">
        <title>Genome-scale phylogeny and comparative genomics of the fungal order Sordariales.</title>
        <authorList>
            <person name="Hensen N."/>
            <person name="Bonometti L."/>
            <person name="Westerberg I."/>
            <person name="Brannstrom I.O."/>
            <person name="Guillou S."/>
            <person name="Cros-Aarteil S."/>
            <person name="Calhoun S."/>
            <person name="Haridas S."/>
            <person name="Kuo A."/>
            <person name="Mondo S."/>
            <person name="Pangilinan J."/>
            <person name="Riley R."/>
            <person name="LaButti K."/>
            <person name="Andreopoulos B."/>
            <person name="Lipzen A."/>
            <person name="Chen C."/>
            <person name="Yan M."/>
            <person name="Daum C."/>
            <person name="Ng V."/>
            <person name="Clum A."/>
            <person name="Steindorff A."/>
            <person name="Ohm R.A."/>
            <person name="Martin F."/>
            <person name="Silar P."/>
            <person name="Natvig D.O."/>
            <person name="Lalanne C."/>
            <person name="Gautier V."/>
            <person name="Ament-Velasquez S.L."/>
            <person name="Kruys A."/>
            <person name="Hutchinson M.I."/>
            <person name="Powell A.J."/>
            <person name="Barry K."/>
            <person name="Miller A.N."/>
            <person name="Grigoriev I.V."/>
            <person name="Debuchy R."/>
            <person name="Gladieux P."/>
            <person name="Hiltunen Thoren M."/>
            <person name="Johannesson H."/>
        </authorList>
    </citation>
    <scope>NUCLEOTIDE SEQUENCE</scope>
    <source>
        <strain evidence="2">PSN243</strain>
    </source>
</reference>
<organism evidence="2 3">
    <name type="scientific">Podospora aff. communis PSN243</name>
    <dbReference type="NCBI Taxonomy" id="3040156"/>
    <lineage>
        <taxon>Eukaryota</taxon>
        <taxon>Fungi</taxon>
        <taxon>Dikarya</taxon>
        <taxon>Ascomycota</taxon>
        <taxon>Pezizomycotina</taxon>
        <taxon>Sordariomycetes</taxon>
        <taxon>Sordariomycetidae</taxon>
        <taxon>Sordariales</taxon>
        <taxon>Podosporaceae</taxon>
        <taxon>Podospora</taxon>
    </lineage>
</organism>
<evidence type="ECO:0000256" key="1">
    <source>
        <dbReference type="SAM" id="Phobius"/>
    </source>
</evidence>